<feature type="compositionally biased region" description="Basic and acidic residues" evidence="1">
    <location>
        <begin position="105"/>
        <end position="114"/>
    </location>
</feature>
<dbReference type="EMBL" id="JAUJFL010000001">
    <property type="protein sequence ID" value="KAK2613568.1"/>
    <property type="molecule type" value="Genomic_DNA"/>
</dbReference>
<gene>
    <name evidence="2" type="ORF">N8I77_000475</name>
</gene>
<protein>
    <submittedName>
        <fullName evidence="2">Uncharacterized protein</fullName>
    </submittedName>
</protein>
<evidence type="ECO:0000313" key="2">
    <source>
        <dbReference type="EMBL" id="KAK2613568.1"/>
    </source>
</evidence>
<evidence type="ECO:0000313" key="3">
    <source>
        <dbReference type="Proteomes" id="UP001265746"/>
    </source>
</evidence>
<name>A0AAD9SM82_PHOAM</name>
<evidence type="ECO:0000256" key="1">
    <source>
        <dbReference type="SAM" id="MobiDB-lite"/>
    </source>
</evidence>
<keyword evidence="3" id="KW-1185">Reference proteome</keyword>
<feature type="region of interest" description="Disordered" evidence="1">
    <location>
        <begin position="93"/>
        <end position="114"/>
    </location>
</feature>
<dbReference type="AlphaFoldDB" id="A0AAD9SM82"/>
<organism evidence="2 3">
    <name type="scientific">Phomopsis amygdali</name>
    <name type="common">Fusicoccum amygdali</name>
    <dbReference type="NCBI Taxonomy" id="1214568"/>
    <lineage>
        <taxon>Eukaryota</taxon>
        <taxon>Fungi</taxon>
        <taxon>Dikarya</taxon>
        <taxon>Ascomycota</taxon>
        <taxon>Pezizomycotina</taxon>
        <taxon>Sordariomycetes</taxon>
        <taxon>Sordariomycetidae</taxon>
        <taxon>Diaporthales</taxon>
        <taxon>Diaporthaceae</taxon>
        <taxon>Diaporthe</taxon>
    </lineage>
</organism>
<proteinExistence type="predicted"/>
<comment type="caution">
    <text evidence="2">The sequence shown here is derived from an EMBL/GenBank/DDBJ whole genome shotgun (WGS) entry which is preliminary data.</text>
</comment>
<dbReference type="Proteomes" id="UP001265746">
    <property type="component" value="Unassembled WGS sequence"/>
</dbReference>
<accession>A0AAD9SM82</accession>
<reference evidence="2" key="1">
    <citation type="submission" date="2023-06" db="EMBL/GenBank/DDBJ databases">
        <authorList>
            <person name="Noh H."/>
        </authorList>
    </citation>
    <scope>NUCLEOTIDE SEQUENCE</scope>
    <source>
        <strain evidence="2">DUCC20226</strain>
    </source>
</reference>
<feature type="compositionally biased region" description="Low complexity" evidence="1">
    <location>
        <begin position="10"/>
        <end position="26"/>
    </location>
</feature>
<feature type="compositionally biased region" description="Polar residues" evidence="1">
    <location>
        <begin position="39"/>
        <end position="48"/>
    </location>
</feature>
<feature type="region of interest" description="Disordered" evidence="1">
    <location>
        <begin position="1"/>
        <end position="50"/>
    </location>
</feature>
<sequence length="114" mass="11701">MANNKENDPSSISGSTAGASTNNNSNLSKPTEDPKTKGGMNTNSSYSVHDTLDSVMRGACSTCGSSEHDTVRCDEKDAPECMMSGALQTGNDSAAAADYAAEDGGESRGRSRTA</sequence>